<protein>
    <submittedName>
        <fullName evidence="2">Uncharacterized protein</fullName>
    </submittedName>
</protein>
<feature type="compositionally biased region" description="Basic and acidic residues" evidence="1">
    <location>
        <begin position="322"/>
        <end position="335"/>
    </location>
</feature>
<feature type="compositionally biased region" description="Acidic residues" evidence="1">
    <location>
        <begin position="22"/>
        <end position="35"/>
    </location>
</feature>
<reference evidence="2" key="1">
    <citation type="submission" date="2007-07" db="EMBL/GenBank/DDBJ databases">
        <title>PCAP assembly of the Caenorhabditis remanei genome.</title>
        <authorList>
            <consortium name="The Caenorhabditis remanei Sequencing Consortium"/>
            <person name="Wilson R.K."/>
        </authorList>
    </citation>
    <scope>NUCLEOTIDE SEQUENCE [LARGE SCALE GENOMIC DNA]</scope>
    <source>
        <strain evidence="2">PB4641</strain>
    </source>
</reference>
<dbReference type="Proteomes" id="UP000008281">
    <property type="component" value="Unassembled WGS sequence"/>
</dbReference>
<evidence type="ECO:0000313" key="2">
    <source>
        <dbReference type="EMBL" id="EFO87492.1"/>
    </source>
</evidence>
<dbReference type="AlphaFoldDB" id="E3N643"/>
<organism evidence="3">
    <name type="scientific">Caenorhabditis remanei</name>
    <name type="common">Caenorhabditis vulgaris</name>
    <dbReference type="NCBI Taxonomy" id="31234"/>
    <lineage>
        <taxon>Eukaryota</taxon>
        <taxon>Metazoa</taxon>
        <taxon>Ecdysozoa</taxon>
        <taxon>Nematoda</taxon>
        <taxon>Chromadorea</taxon>
        <taxon>Rhabditida</taxon>
        <taxon>Rhabditina</taxon>
        <taxon>Rhabditomorpha</taxon>
        <taxon>Rhabditoidea</taxon>
        <taxon>Rhabditidae</taxon>
        <taxon>Peloderinae</taxon>
        <taxon>Caenorhabditis</taxon>
    </lineage>
</organism>
<feature type="compositionally biased region" description="Basic residues" evidence="1">
    <location>
        <begin position="336"/>
        <end position="352"/>
    </location>
</feature>
<proteinExistence type="predicted"/>
<name>E3N643_CAERE</name>
<gene>
    <name evidence="2" type="ORF">CRE_03358</name>
</gene>
<dbReference type="eggNOG" id="KOG1075">
    <property type="taxonomic scope" value="Eukaryota"/>
</dbReference>
<keyword evidence="3" id="KW-1185">Reference proteome</keyword>
<accession>E3N643</accession>
<evidence type="ECO:0000313" key="3">
    <source>
        <dbReference type="Proteomes" id="UP000008281"/>
    </source>
</evidence>
<dbReference type="STRING" id="31234.E3N643"/>
<dbReference type="OrthoDB" id="6432781at2759"/>
<dbReference type="HOGENOM" id="CLU_788093_0_0_1"/>
<dbReference type="InParanoid" id="E3N643"/>
<evidence type="ECO:0000256" key="1">
    <source>
        <dbReference type="SAM" id="MobiDB-lite"/>
    </source>
</evidence>
<feature type="compositionally biased region" description="Basic residues" evidence="1">
    <location>
        <begin position="40"/>
        <end position="60"/>
    </location>
</feature>
<feature type="region of interest" description="Disordered" evidence="1">
    <location>
        <begin position="306"/>
        <end position="352"/>
    </location>
</feature>
<feature type="region of interest" description="Disordered" evidence="1">
    <location>
        <begin position="22"/>
        <end position="60"/>
    </location>
</feature>
<sequence length="352" mass="41365">MYLELDVVFQRVLFENEWDEVEDQEYEPGLEEEEEESRKVVVRQRKAEKRKTSVKARNDKKKVKSEDISAACAIFKKEWEVNQIKEEEAKNSMLLVCNGNSYGKDHPKDCRRCGYECESQAYILQHCTYNFSTGITQRHDRVLNRILHEVIKGRKNNDYYDIMVDTEPGPTRERPDIIMIQKDGPEVLLADVTVPYENGVVAIEAAWEWKIEKYSHFIEYFARQGKRAVILPLVVGSLGTYWPDTSNSLKMLGLSDGQIRNLIPDISMIALESSKQIYWRHIFGDSYRIVTELYCTKNKQEARFGDEPMENVQVSDRFQPFKTREREKKSEEEKKRRSKSKRGKTWRGSKKH</sequence>
<dbReference type="EMBL" id="DS268537">
    <property type="protein sequence ID" value="EFO87492.1"/>
    <property type="molecule type" value="Genomic_DNA"/>
</dbReference>